<feature type="transmembrane region" description="Helical" evidence="13">
    <location>
        <begin position="49"/>
        <end position="69"/>
    </location>
</feature>
<reference evidence="17" key="1">
    <citation type="submission" date="2021-02" db="EMBL/GenBank/DDBJ databases">
        <authorList>
            <person name="Palmer J.M."/>
        </authorList>
    </citation>
    <scope>NUCLEOTIDE SEQUENCE</scope>
    <source>
        <strain evidence="17">SCRP734</strain>
    </source>
</reference>
<dbReference type="Proteomes" id="UP000694044">
    <property type="component" value="Unassembled WGS sequence"/>
</dbReference>
<evidence type="ECO:0000256" key="4">
    <source>
        <dbReference type="ARBA" id="ARBA00022692"/>
    </source>
</evidence>
<feature type="transmembrane region" description="Helical" evidence="13">
    <location>
        <begin position="81"/>
        <end position="101"/>
    </location>
</feature>
<dbReference type="PANTHER" id="PTHR10027">
    <property type="entry name" value="CALCIUM-ACTIVATED POTASSIUM CHANNEL ALPHA CHAIN"/>
    <property type="match status" value="1"/>
</dbReference>
<evidence type="ECO:0000256" key="3">
    <source>
        <dbReference type="ARBA" id="ARBA00022538"/>
    </source>
</evidence>
<keyword evidence="7 13" id="KW-1133">Transmembrane helix</keyword>
<feature type="domain" description="Calcium-activated potassium channel BK alpha subunit" evidence="14">
    <location>
        <begin position="423"/>
        <end position="510"/>
    </location>
</feature>
<evidence type="ECO:0000259" key="16">
    <source>
        <dbReference type="Pfam" id="PF22614"/>
    </source>
</evidence>
<evidence type="ECO:0000313" key="18">
    <source>
        <dbReference type="Proteomes" id="UP000694044"/>
    </source>
</evidence>
<proteinExistence type="predicted"/>
<accession>A0A8T1VDB1</accession>
<keyword evidence="2" id="KW-0813">Transport</keyword>
<keyword evidence="18" id="KW-1185">Reference proteome</keyword>
<dbReference type="PANTHER" id="PTHR10027:SF10">
    <property type="entry name" value="SLOWPOKE 2, ISOFORM D"/>
    <property type="match status" value="1"/>
</dbReference>
<dbReference type="Pfam" id="PF03493">
    <property type="entry name" value="BK_channel_a"/>
    <property type="match status" value="1"/>
</dbReference>
<evidence type="ECO:0000259" key="15">
    <source>
        <dbReference type="Pfam" id="PF07885"/>
    </source>
</evidence>
<dbReference type="Pfam" id="PF22614">
    <property type="entry name" value="Slo-like_RCK"/>
    <property type="match status" value="2"/>
</dbReference>
<feature type="domain" description="RCK N-terminal" evidence="16">
    <location>
        <begin position="286"/>
        <end position="403"/>
    </location>
</feature>
<keyword evidence="3" id="KW-0633">Potassium transport</keyword>
<feature type="transmembrane region" description="Helical" evidence="13">
    <location>
        <begin position="216"/>
        <end position="237"/>
    </location>
</feature>
<feature type="domain" description="RCK N-terminal" evidence="16">
    <location>
        <begin position="899"/>
        <end position="1014"/>
    </location>
</feature>
<feature type="transmembrane region" description="Helical" evidence="13">
    <location>
        <begin position="176"/>
        <end position="196"/>
    </location>
</feature>
<evidence type="ECO:0000256" key="7">
    <source>
        <dbReference type="ARBA" id="ARBA00022989"/>
    </source>
</evidence>
<gene>
    <name evidence="17" type="ORF">PHYPSEUDO_010387</name>
</gene>
<dbReference type="EMBL" id="JAGDFM010000441">
    <property type="protein sequence ID" value="KAG7378233.1"/>
    <property type="molecule type" value="Genomic_DNA"/>
</dbReference>
<feature type="compositionally biased region" description="Polar residues" evidence="12">
    <location>
        <begin position="786"/>
        <end position="799"/>
    </location>
</feature>
<dbReference type="InterPro" id="IPR013099">
    <property type="entry name" value="K_chnl_dom"/>
</dbReference>
<feature type="compositionally biased region" description="Basic and acidic residues" evidence="12">
    <location>
        <begin position="761"/>
        <end position="785"/>
    </location>
</feature>
<dbReference type="AlphaFoldDB" id="A0A8T1VDB1"/>
<evidence type="ECO:0000256" key="11">
    <source>
        <dbReference type="ARBA" id="ARBA00034430"/>
    </source>
</evidence>
<protein>
    <recommendedName>
        <fullName evidence="19">Voltage-gated Ion Channel (VIC) Superfamily</fullName>
    </recommendedName>
</protein>
<evidence type="ECO:0000256" key="6">
    <source>
        <dbReference type="ARBA" id="ARBA00022958"/>
    </source>
</evidence>
<evidence type="ECO:0000256" key="10">
    <source>
        <dbReference type="ARBA" id="ARBA00023303"/>
    </source>
</evidence>
<keyword evidence="9 13" id="KW-0472">Membrane</keyword>
<keyword evidence="10" id="KW-0407">Ion channel</keyword>
<feature type="domain" description="Potassium channel" evidence="15">
    <location>
        <begin position="188"/>
        <end position="263"/>
    </location>
</feature>
<evidence type="ECO:0000259" key="14">
    <source>
        <dbReference type="Pfam" id="PF03493"/>
    </source>
</evidence>
<feature type="region of interest" description="Disordered" evidence="12">
    <location>
        <begin position="600"/>
        <end position="620"/>
    </location>
</feature>
<feature type="compositionally biased region" description="Low complexity" evidence="12">
    <location>
        <begin position="749"/>
        <end position="760"/>
    </location>
</feature>
<evidence type="ECO:0000256" key="1">
    <source>
        <dbReference type="ARBA" id="ARBA00004141"/>
    </source>
</evidence>
<comment type="subcellular location">
    <subcellularLocation>
        <location evidence="1">Membrane</location>
        <topology evidence="1">Multi-pass membrane protein</topology>
    </subcellularLocation>
</comment>
<dbReference type="GO" id="GO:0005267">
    <property type="term" value="F:potassium channel activity"/>
    <property type="evidence" value="ECO:0007669"/>
    <property type="project" value="UniProtKB-KW"/>
</dbReference>
<dbReference type="GO" id="GO:0016020">
    <property type="term" value="C:membrane"/>
    <property type="evidence" value="ECO:0007669"/>
    <property type="project" value="UniProtKB-SubCell"/>
</dbReference>
<feature type="region of interest" description="Disordered" evidence="12">
    <location>
        <begin position="727"/>
        <end position="836"/>
    </location>
</feature>
<feature type="compositionally biased region" description="Low complexity" evidence="12">
    <location>
        <begin position="819"/>
        <end position="832"/>
    </location>
</feature>
<keyword evidence="4 13" id="KW-0812">Transmembrane</keyword>
<evidence type="ECO:0000256" key="5">
    <source>
        <dbReference type="ARBA" id="ARBA00022826"/>
    </source>
</evidence>
<dbReference type="Pfam" id="PF07885">
    <property type="entry name" value="Ion_trans_2"/>
    <property type="match status" value="1"/>
</dbReference>
<sequence>MDPPHKWKRPVVRDLLRRCAKRMRRAIKRRMKGESRRQWIERNLHDSEVGIVLDLVQCLLSSIMVVSIMKLNWKNPDTNFTTGYLVIDTINLLATLANLGLRFYSASNRKSFLFHWLSGVEIICVLPLLVEFITGTTDSVPNTYAFRLLMMLRVMRLLQFYRLLRLAKTAKLRQGMLIGMTISCIIICAAIFIQTIEYCDPAYVEDQISGENCQNMTFLDAIYLVCITIATVGFGDVAPKSSLGKAFDIALIMSAAVLIPIQISGYSYILNRETAFDKKYEPDRSTQHVLLCGEVENGALLFFLHNWLHKDEERRSRRKVVILAPTLPSNDLRRVLLHPDYEQRVIYLQGSAMVAADLQRAAAPTAEFCFVMVKKHSGSLDQNDTAANLITCSVRKNNRHAPLHVQVSKFDNTRHFHISGATAVICLEQLKLAFFGKCLWIRGLNPFLGNLIHKYTHTEECRGYWLSDYLSGCENKICEAALPPFLLNMPSYRSLAVLFYREFGVPLVGLRTIEDTTTVYPVDEQLSDANFLSVFFIGRGNDIASKIEKLTPAIFARHPDIAPASLGVSANRNIRTVATILTAAIENKIPFGRRVSVGFGRDRRTSASPDKVGMAQRSTRRLSARSFRMSMFSSRNLDKIAPVDREDDERSEPVFGSEDNPTLAPPEDNRLDARRFSPTRTSSGHITADENYSLGHPSDTSVTPEHKPSKPIIPVIALTPAELVKKATTPLGRTKDPVVRPLSSRMPLSARSARSATSARSTRERSTQDPSVRESSHKHPSDKPVSDQSPGQTPGSTPRPSVGDLLAHGSGETVRSGDTTTPASTATSSNPPVWGPQISDLLAARQRTEQLTEREDDYHVSDWEPAPLQRPSVAVSGVLRARVRHLSLCFRRDPPPTTLSDHYVICGIPSSYEDFLANLSDLNEKAAGVVFITQRTLTEKDLMAHQLHERLYFVRGSPLSMHAFHTARMFHARSILIMSYCGMESTSTLDAENDLETMDENMADVDAITTHRFISEALQNEVSRLQINGINETRPMPFIVAEMIRPSNVKFLIDRSGSLFDAKVAANEARQRDLLKDVKFLDSSFFSPLYASGHIYFSNFMDALMGSCSSQQLMIEMVTQLVISGNMSMKMPNRVQRSRHRLTQIPAPERYHFRPYALLVEGLLHNEDTMTLGIYRSATRTSPQYVLTNPPGDELITPQDLLFVIR</sequence>
<keyword evidence="6" id="KW-0630">Potassium</keyword>
<feature type="region of interest" description="Disordered" evidence="12">
    <location>
        <begin position="638"/>
        <end position="709"/>
    </location>
</feature>
<dbReference type="InterPro" id="IPR003148">
    <property type="entry name" value="RCK_N"/>
</dbReference>
<keyword evidence="5" id="KW-0631">Potassium channel</keyword>
<comment type="catalytic activity">
    <reaction evidence="11">
        <text>K(+)(in) = K(+)(out)</text>
        <dbReference type="Rhea" id="RHEA:29463"/>
        <dbReference type="ChEBI" id="CHEBI:29103"/>
    </reaction>
</comment>
<evidence type="ECO:0000256" key="13">
    <source>
        <dbReference type="SAM" id="Phobius"/>
    </source>
</evidence>
<feature type="transmembrane region" description="Helical" evidence="13">
    <location>
        <begin position="113"/>
        <end position="133"/>
    </location>
</feature>
<dbReference type="OrthoDB" id="10035564at2759"/>
<evidence type="ECO:0000256" key="2">
    <source>
        <dbReference type="ARBA" id="ARBA00022448"/>
    </source>
</evidence>
<evidence type="ECO:0008006" key="19">
    <source>
        <dbReference type="Google" id="ProtNLM"/>
    </source>
</evidence>
<feature type="transmembrane region" description="Helical" evidence="13">
    <location>
        <begin position="249"/>
        <end position="269"/>
    </location>
</feature>
<keyword evidence="8" id="KW-0406">Ion transport</keyword>
<organism evidence="17 18">
    <name type="scientific">Phytophthora pseudosyringae</name>
    <dbReference type="NCBI Taxonomy" id="221518"/>
    <lineage>
        <taxon>Eukaryota</taxon>
        <taxon>Sar</taxon>
        <taxon>Stramenopiles</taxon>
        <taxon>Oomycota</taxon>
        <taxon>Peronosporomycetes</taxon>
        <taxon>Peronosporales</taxon>
        <taxon>Peronosporaceae</taxon>
        <taxon>Phytophthora</taxon>
    </lineage>
</organism>
<evidence type="ECO:0000256" key="9">
    <source>
        <dbReference type="ARBA" id="ARBA00023136"/>
    </source>
</evidence>
<evidence type="ECO:0000256" key="12">
    <source>
        <dbReference type="SAM" id="MobiDB-lite"/>
    </source>
</evidence>
<dbReference type="InterPro" id="IPR047871">
    <property type="entry name" value="K_chnl_Slo-like"/>
</dbReference>
<feature type="transmembrane region" description="Helical" evidence="13">
    <location>
        <begin position="145"/>
        <end position="164"/>
    </location>
</feature>
<comment type="caution">
    <text evidence="17">The sequence shown here is derived from an EMBL/GenBank/DDBJ whole genome shotgun (WGS) entry which is preliminary data.</text>
</comment>
<evidence type="ECO:0000313" key="17">
    <source>
        <dbReference type="EMBL" id="KAG7378233.1"/>
    </source>
</evidence>
<name>A0A8T1VDB1_9STRA</name>
<evidence type="ECO:0000256" key="8">
    <source>
        <dbReference type="ARBA" id="ARBA00023065"/>
    </source>
</evidence>
<dbReference type="InterPro" id="IPR003929">
    <property type="entry name" value="K_chnl_BK_asu"/>
</dbReference>